<reference evidence="7 8" key="1">
    <citation type="journal article" date="2015" name="Int. J. Syst. Evol. Microbiol.">
        <title>Novibacillus thermophilus gen. nov., sp. nov., a Gram-staining-negative and moderately thermophilic member of the family Thermoactinomycetaceae.</title>
        <authorList>
            <person name="Yang G."/>
            <person name="Chen J."/>
            <person name="Zhou S."/>
        </authorList>
    </citation>
    <scope>NUCLEOTIDE SEQUENCE [LARGE SCALE GENOMIC DNA]</scope>
    <source>
        <strain evidence="7 8">SG-1</strain>
    </source>
</reference>
<feature type="domain" description="Core-binding (CB)" evidence="6">
    <location>
        <begin position="1"/>
        <end position="85"/>
    </location>
</feature>
<dbReference type="InterPro" id="IPR013762">
    <property type="entry name" value="Integrase-like_cat_sf"/>
</dbReference>
<dbReference type="InterPro" id="IPR002104">
    <property type="entry name" value="Integrase_catalytic"/>
</dbReference>
<sequence>MRKWLEAFEQHVRQAKKMAPNTCESYVRDINGYLTFLERNGMKQIDGTTGNDVLAYVTSLETQGRSRATMARHLASIKAFYTFLWELGVVSKNPCSDISLPKAEVSTTRTVLTVTEIERLLTAPDPHTLTGQRDRAILELMYASGIRVSELVSLNVTDVNTTLGVITCTGTNGMERVIPLGKKASRVLDTYVNDTRPQLVNTASESALFVNRRGRRLTRQGFWKILKKCGELCGLTHKITPNALRRSFAAHMLDNGADLRVVQELMGHADLATTQRYASSDRGRVMDAYLRHHPRA</sequence>
<name>A0A1U9K979_9BACL</name>
<dbReference type="InterPro" id="IPR004107">
    <property type="entry name" value="Integrase_SAM-like_N"/>
</dbReference>
<evidence type="ECO:0008006" key="9">
    <source>
        <dbReference type="Google" id="ProtNLM"/>
    </source>
</evidence>
<evidence type="ECO:0000256" key="2">
    <source>
        <dbReference type="ARBA" id="ARBA00023125"/>
    </source>
</evidence>
<dbReference type="NCBIfam" id="NF001399">
    <property type="entry name" value="PRK00283.1"/>
    <property type="match status" value="1"/>
</dbReference>
<dbReference type="RefSeq" id="WP_077720479.1">
    <property type="nucleotide sequence ID" value="NZ_CP019699.1"/>
</dbReference>
<dbReference type="AlphaFoldDB" id="A0A1U9K979"/>
<dbReference type="InterPro" id="IPR010998">
    <property type="entry name" value="Integrase_recombinase_N"/>
</dbReference>
<protein>
    <recommendedName>
        <fullName evidence="9">Tyrosine recombinase XerC</fullName>
    </recommendedName>
</protein>
<keyword evidence="8" id="KW-1185">Reference proteome</keyword>
<dbReference type="GO" id="GO:0003677">
    <property type="term" value="F:DNA binding"/>
    <property type="evidence" value="ECO:0007669"/>
    <property type="project" value="UniProtKB-UniRule"/>
</dbReference>
<keyword evidence="2 4" id="KW-0238">DNA-binding</keyword>
<dbReference type="Gene3D" id="1.10.443.10">
    <property type="entry name" value="Intergrase catalytic core"/>
    <property type="match status" value="1"/>
</dbReference>
<gene>
    <name evidence="7" type="ORF">B0W44_13495</name>
</gene>
<organism evidence="7 8">
    <name type="scientific">Novibacillus thermophilus</name>
    <dbReference type="NCBI Taxonomy" id="1471761"/>
    <lineage>
        <taxon>Bacteria</taxon>
        <taxon>Bacillati</taxon>
        <taxon>Bacillota</taxon>
        <taxon>Bacilli</taxon>
        <taxon>Bacillales</taxon>
        <taxon>Thermoactinomycetaceae</taxon>
        <taxon>Novibacillus</taxon>
    </lineage>
</organism>
<evidence type="ECO:0000256" key="4">
    <source>
        <dbReference type="PROSITE-ProRule" id="PRU01248"/>
    </source>
</evidence>
<evidence type="ECO:0000259" key="6">
    <source>
        <dbReference type="PROSITE" id="PS51900"/>
    </source>
</evidence>
<dbReference type="CDD" id="cd00798">
    <property type="entry name" value="INT_XerDC_C"/>
    <property type="match status" value="1"/>
</dbReference>
<dbReference type="InterPro" id="IPR044068">
    <property type="entry name" value="CB"/>
</dbReference>
<dbReference type="OrthoDB" id="9801717at2"/>
<evidence type="ECO:0000256" key="3">
    <source>
        <dbReference type="ARBA" id="ARBA00023172"/>
    </source>
</evidence>
<accession>A0A1U9K979</accession>
<dbReference type="GO" id="GO:0015074">
    <property type="term" value="P:DNA integration"/>
    <property type="evidence" value="ECO:0007669"/>
    <property type="project" value="UniProtKB-KW"/>
</dbReference>
<dbReference type="PANTHER" id="PTHR30349:SF81">
    <property type="entry name" value="TYROSINE RECOMBINASE XERC"/>
    <property type="match status" value="1"/>
</dbReference>
<feature type="domain" description="Tyr recombinase" evidence="5">
    <location>
        <begin position="107"/>
        <end position="290"/>
    </location>
</feature>
<dbReference type="EMBL" id="CP019699">
    <property type="protein sequence ID" value="AQS56619.1"/>
    <property type="molecule type" value="Genomic_DNA"/>
</dbReference>
<dbReference type="PROSITE" id="PS51900">
    <property type="entry name" value="CB"/>
    <property type="match status" value="1"/>
</dbReference>
<keyword evidence="3" id="KW-0233">DNA recombination</keyword>
<evidence type="ECO:0000313" key="8">
    <source>
        <dbReference type="Proteomes" id="UP000188603"/>
    </source>
</evidence>
<dbReference type="PANTHER" id="PTHR30349">
    <property type="entry name" value="PHAGE INTEGRASE-RELATED"/>
    <property type="match status" value="1"/>
</dbReference>
<dbReference type="STRING" id="1471761.B0W44_13495"/>
<evidence type="ECO:0000259" key="5">
    <source>
        <dbReference type="PROSITE" id="PS51898"/>
    </source>
</evidence>
<keyword evidence="1" id="KW-0229">DNA integration</keyword>
<dbReference type="SUPFAM" id="SSF56349">
    <property type="entry name" value="DNA breaking-rejoining enzymes"/>
    <property type="match status" value="1"/>
</dbReference>
<dbReference type="KEGG" id="ntr:B0W44_13495"/>
<dbReference type="Pfam" id="PF00589">
    <property type="entry name" value="Phage_integrase"/>
    <property type="match status" value="1"/>
</dbReference>
<dbReference type="Pfam" id="PF02899">
    <property type="entry name" value="Phage_int_SAM_1"/>
    <property type="match status" value="1"/>
</dbReference>
<dbReference type="PROSITE" id="PS51898">
    <property type="entry name" value="TYR_RECOMBINASE"/>
    <property type="match status" value="1"/>
</dbReference>
<dbReference type="InterPro" id="IPR050090">
    <property type="entry name" value="Tyrosine_recombinase_XerCD"/>
</dbReference>
<proteinExistence type="predicted"/>
<dbReference type="GO" id="GO:0006310">
    <property type="term" value="P:DNA recombination"/>
    <property type="evidence" value="ECO:0007669"/>
    <property type="project" value="UniProtKB-KW"/>
</dbReference>
<evidence type="ECO:0000313" key="7">
    <source>
        <dbReference type="EMBL" id="AQS56619.1"/>
    </source>
</evidence>
<dbReference type="Gene3D" id="1.10.150.130">
    <property type="match status" value="1"/>
</dbReference>
<dbReference type="InterPro" id="IPR011010">
    <property type="entry name" value="DNA_brk_join_enz"/>
</dbReference>
<dbReference type="Proteomes" id="UP000188603">
    <property type="component" value="Chromosome"/>
</dbReference>
<evidence type="ECO:0000256" key="1">
    <source>
        <dbReference type="ARBA" id="ARBA00022908"/>
    </source>
</evidence>